<evidence type="ECO:0000313" key="3">
    <source>
        <dbReference type="Proteomes" id="UP000323105"/>
    </source>
</evidence>
<name>A0A5A7MCG8_COMTE</name>
<dbReference type="AlphaFoldDB" id="A0A5A7MCG8"/>
<dbReference type="SMART" id="SM00901">
    <property type="entry name" value="FRG"/>
    <property type="match status" value="1"/>
</dbReference>
<accession>A0A5A7MCG8</accession>
<gene>
    <name evidence="2" type="ORF">CTTA_2387</name>
</gene>
<dbReference type="RefSeq" id="WP_194270961.1">
    <property type="nucleotide sequence ID" value="NZ_BKBW01000004.1"/>
</dbReference>
<dbReference type="Pfam" id="PF08867">
    <property type="entry name" value="FRG"/>
    <property type="match status" value="1"/>
</dbReference>
<feature type="domain" description="FRG" evidence="1">
    <location>
        <begin position="24"/>
        <end position="128"/>
    </location>
</feature>
<evidence type="ECO:0000313" key="2">
    <source>
        <dbReference type="EMBL" id="GEQ75382.1"/>
    </source>
</evidence>
<evidence type="ECO:0000259" key="1">
    <source>
        <dbReference type="SMART" id="SM00901"/>
    </source>
</evidence>
<dbReference type="EMBL" id="BKBW01000004">
    <property type="protein sequence ID" value="GEQ75382.1"/>
    <property type="molecule type" value="Genomic_DNA"/>
</dbReference>
<dbReference type="InterPro" id="IPR014966">
    <property type="entry name" value="FRG-dom"/>
</dbReference>
<organism evidence="2 3">
    <name type="scientific">Comamonas testosteroni</name>
    <name type="common">Pseudomonas testosteroni</name>
    <dbReference type="NCBI Taxonomy" id="285"/>
    <lineage>
        <taxon>Bacteria</taxon>
        <taxon>Pseudomonadati</taxon>
        <taxon>Pseudomonadota</taxon>
        <taxon>Betaproteobacteria</taxon>
        <taxon>Burkholderiales</taxon>
        <taxon>Comamonadaceae</taxon>
        <taxon>Comamonas</taxon>
    </lineage>
</organism>
<sequence>MIKEININSLTSFTNAIEEYLNIDPNIKWFRGSGNAKEHKLEPSLFRHKKVKNSEIDVVDLEANIKRRFAQTSPPFYEGRIASNDFDAIFMQQHFGVPTRLLDWSENPFIALYFALSSSEKDKDAVVWMLDPIKWNKKSLNNQGLDRIPDTSFENARRFLSNPGGDFAMSDPIAIYGDHINSRITAQRGNFTMFCKSLTPMEDIGYAGDSLIKILIPSSEKDNLYKKMLSIGYTHSVIYPDFSGLSVELKTYFGF</sequence>
<reference evidence="2 3" key="1">
    <citation type="journal article" date="2019" name="Microbiol. Resour. Announc.">
        <title>Draft Genome Sequence of Comamonas testosteroni TA441, a Bacterium That Has a Cryptic Phenol Degradation Gene Cluster.</title>
        <authorList>
            <person name="Arai H."/>
            <person name="Ishii M."/>
        </authorList>
    </citation>
    <scope>NUCLEOTIDE SEQUENCE [LARGE SCALE GENOMIC DNA]</scope>
    <source>
        <strain evidence="2 3">TA441</strain>
    </source>
</reference>
<dbReference type="Proteomes" id="UP000323105">
    <property type="component" value="Unassembled WGS sequence"/>
</dbReference>
<protein>
    <recommendedName>
        <fullName evidence="1">FRG domain-containing protein</fullName>
    </recommendedName>
</protein>
<proteinExistence type="predicted"/>
<comment type="caution">
    <text evidence="2">The sequence shown here is derived from an EMBL/GenBank/DDBJ whole genome shotgun (WGS) entry which is preliminary data.</text>
</comment>